<accession>A0ABU5DUX5</accession>
<evidence type="ECO:0000313" key="2">
    <source>
        <dbReference type="Proteomes" id="UP001271769"/>
    </source>
</evidence>
<keyword evidence="2" id="KW-1185">Reference proteome</keyword>
<evidence type="ECO:0000313" key="1">
    <source>
        <dbReference type="EMBL" id="MDY0871118.1"/>
    </source>
</evidence>
<reference evidence="1 2" key="1">
    <citation type="journal article" date="2013" name="Antonie Van Leeuwenhoek">
        <title>Dongia rigui sp. nov., isolated from freshwater of a large wetland in Korea.</title>
        <authorList>
            <person name="Baik K.S."/>
            <person name="Hwang Y.M."/>
            <person name="Choi J.S."/>
            <person name="Kwon J."/>
            <person name="Seong C.N."/>
        </authorList>
    </citation>
    <scope>NUCLEOTIDE SEQUENCE [LARGE SCALE GENOMIC DNA]</scope>
    <source>
        <strain evidence="1 2">04SU4-P</strain>
    </source>
</reference>
<gene>
    <name evidence="1" type="ORF">SMD31_04270</name>
</gene>
<dbReference type="InterPro" id="IPR009922">
    <property type="entry name" value="DUF1457"/>
</dbReference>
<dbReference type="RefSeq" id="WP_320499485.1">
    <property type="nucleotide sequence ID" value="NZ_JAXCLX010000001.1"/>
</dbReference>
<comment type="caution">
    <text evidence="1">The sequence shown here is derived from an EMBL/GenBank/DDBJ whole genome shotgun (WGS) entry which is preliminary data.</text>
</comment>
<name>A0ABU5DUX5_9PROT</name>
<proteinExistence type="predicted"/>
<sequence>MTAWLDIKRSQSARVRELDAWWRKNALDRPLPDRADLDPAAIPLLLPYILISEVERPFRVRYRLVGTEVVHVTGLNFTGHYLDQLIPPGEEESWLAHYRHCFETAQPVYGLSTVKTLVGGSFSYEYGIWPLTKGGPEVSQFIALEDYGPHRARSRELLDQAKLWRRADPSPAD</sequence>
<dbReference type="EMBL" id="JAXCLX010000001">
    <property type="protein sequence ID" value="MDY0871118.1"/>
    <property type="molecule type" value="Genomic_DNA"/>
</dbReference>
<protein>
    <submittedName>
        <fullName evidence="1">PAS domain-containing protein</fullName>
    </submittedName>
</protein>
<dbReference type="Pfam" id="PF07310">
    <property type="entry name" value="PAS_5"/>
    <property type="match status" value="1"/>
</dbReference>
<dbReference type="Proteomes" id="UP001271769">
    <property type="component" value="Unassembled WGS sequence"/>
</dbReference>
<organism evidence="1 2">
    <name type="scientific">Dongia rigui</name>
    <dbReference type="NCBI Taxonomy" id="940149"/>
    <lineage>
        <taxon>Bacteria</taxon>
        <taxon>Pseudomonadati</taxon>
        <taxon>Pseudomonadota</taxon>
        <taxon>Alphaproteobacteria</taxon>
        <taxon>Rhodospirillales</taxon>
        <taxon>Dongiaceae</taxon>
        <taxon>Dongia</taxon>
    </lineage>
</organism>